<dbReference type="GO" id="GO:0000712">
    <property type="term" value="P:resolution of meiotic recombination intermediates"/>
    <property type="evidence" value="ECO:0007669"/>
    <property type="project" value="TreeGrafter"/>
</dbReference>
<comment type="subcellular location">
    <subcellularLocation>
        <location evidence="2 13">Nucleus</location>
    </subcellularLocation>
</comment>
<dbReference type="SMART" id="SM00891">
    <property type="entry name" value="ERCC4"/>
    <property type="match status" value="1"/>
</dbReference>
<evidence type="ECO:0000256" key="7">
    <source>
        <dbReference type="ARBA" id="ARBA00022763"/>
    </source>
</evidence>
<dbReference type="SUPFAM" id="SSF52980">
    <property type="entry name" value="Restriction endonuclease-like"/>
    <property type="match status" value="1"/>
</dbReference>
<evidence type="ECO:0000256" key="14">
    <source>
        <dbReference type="SAM" id="MobiDB-lite"/>
    </source>
</evidence>
<feature type="domain" description="ERCC4" evidence="15">
    <location>
        <begin position="313"/>
        <end position="438"/>
    </location>
</feature>
<keyword evidence="7 13" id="KW-0227">DNA damage</keyword>
<sequence>MSHTHNEGLASYVEQLWPQRYAAFCAALRRHPLPVCCGAAVTWLDSSSPEVVRAAEAYCCGVAFPCSAGPLNYGCVPVEGELPMQSGVGLHAMLRESGTLVFSPFRCFKVRCIEVASVSAALPPCEGRSLTSMRPGRPRNPRGGVSVSSVNLTYAGRPPDLVRHGERCTGKRPRECCTSQCHPQDETSSLPPQVSIPLSGLFPLKPQQDNVKSHSNTVSPVKLTLTVSEVLEHGRRLRTPFRSPVSAHIAATESSEPVRNQPARLVGNPREFVASLEEAEKTKRRLILSSAAASPTRACGTEADQECSSVSWHLLVDNRERIKGAHENLIDAFERAGVPTLSCVLPCGDFMIGVNASTELSPWELQRTCLQGGYDETVTSSSMESSWLPTLQISFIVVERKTVKDLCASIASSRYYEQRYLLSNSPFRSVVWVVEGTMDSLRDDEQRRAYSACASLATLSSFRIVRTRHLSETITFLRSLGNAFSAKISKSIAEYSTNGLTARCAACFRHTSALRKNIQARTTFARMLMCIRGCSSTLAAHLAVKYGSLLHLWRQLKDCGREACDADEEICHLGKLHKEVCIHLTEFLLAREYS</sequence>
<accession>G0USS3</accession>
<dbReference type="GO" id="GO:0006308">
    <property type="term" value="P:DNA catabolic process"/>
    <property type="evidence" value="ECO:0007669"/>
    <property type="project" value="UniProtKB-UniRule"/>
</dbReference>
<evidence type="ECO:0000256" key="4">
    <source>
        <dbReference type="ARBA" id="ARBA00022722"/>
    </source>
</evidence>
<evidence type="ECO:0000259" key="15">
    <source>
        <dbReference type="SMART" id="SM00891"/>
    </source>
</evidence>
<evidence type="ECO:0000256" key="12">
    <source>
        <dbReference type="ARBA" id="ARBA00023242"/>
    </source>
</evidence>
<dbReference type="GO" id="GO:0008821">
    <property type="term" value="F:crossover junction DNA endonuclease activity"/>
    <property type="evidence" value="ECO:0007669"/>
    <property type="project" value="UniProtKB-UniRule"/>
</dbReference>
<evidence type="ECO:0000256" key="11">
    <source>
        <dbReference type="ARBA" id="ARBA00023204"/>
    </source>
</evidence>
<dbReference type="GO" id="GO:0048476">
    <property type="term" value="C:Holliday junction resolvase complex"/>
    <property type="evidence" value="ECO:0007669"/>
    <property type="project" value="UniProtKB-UniRule"/>
</dbReference>
<dbReference type="GO" id="GO:0003677">
    <property type="term" value="F:DNA binding"/>
    <property type="evidence" value="ECO:0007669"/>
    <property type="project" value="UniProtKB-UniRule"/>
</dbReference>
<dbReference type="PANTHER" id="PTHR13451">
    <property type="entry name" value="CLASS II CROSSOVER JUNCTION ENDONUCLEASE MUS81"/>
    <property type="match status" value="1"/>
</dbReference>
<dbReference type="InterPro" id="IPR011335">
    <property type="entry name" value="Restrct_endonuc-II-like"/>
</dbReference>
<dbReference type="PANTHER" id="PTHR13451:SF0">
    <property type="entry name" value="CROSSOVER JUNCTION ENDONUCLEASE MUS81"/>
    <property type="match status" value="1"/>
</dbReference>
<keyword evidence="9 13" id="KW-0460">Magnesium</keyword>
<reference evidence="16" key="1">
    <citation type="journal article" date="2012" name="Proc. Natl. Acad. Sci. U.S.A.">
        <title>Antigenic diversity is generated by distinct evolutionary mechanisms in African trypanosome species.</title>
        <authorList>
            <person name="Jackson A.P."/>
            <person name="Berry A."/>
            <person name="Aslett M."/>
            <person name="Allison H.C."/>
            <person name="Burton P."/>
            <person name="Vavrova-Anderson J."/>
            <person name="Brown R."/>
            <person name="Browne H."/>
            <person name="Corton N."/>
            <person name="Hauser H."/>
            <person name="Gamble J."/>
            <person name="Gilderthorp R."/>
            <person name="Marcello L."/>
            <person name="McQuillan J."/>
            <person name="Otto T.D."/>
            <person name="Quail M.A."/>
            <person name="Sanders M.J."/>
            <person name="van Tonder A."/>
            <person name="Ginger M.L."/>
            <person name="Field M.C."/>
            <person name="Barry J.D."/>
            <person name="Hertz-Fowler C."/>
            <person name="Berriman M."/>
        </authorList>
    </citation>
    <scope>NUCLEOTIDE SEQUENCE</scope>
    <source>
        <strain evidence="16">IL3000</strain>
    </source>
</reference>
<evidence type="ECO:0000256" key="3">
    <source>
        <dbReference type="ARBA" id="ARBA00010015"/>
    </source>
</evidence>
<dbReference type="Gene3D" id="3.40.50.10130">
    <property type="match status" value="1"/>
</dbReference>
<feature type="region of interest" description="Disordered" evidence="14">
    <location>
        <begin position="131"/>
        <end position="150"/>
    </location>
</feature>
<comment type="function">
    <text evidence="13">Interacts with EME1 to form a DNA structure-specific endonuclease with substrate preference for branched DNA structures with a 5'-end at the branch nick. Typical substrates include 3'-flap structures, D-loops, replication forks and nicked Holliday junctions. May be required in mitosis for the processing of stalled or collapsed replication fork intermediates. May be required in meiosis for the repair of meiosis-specific double strand breaks subsequent to single-end invasion (SEI).</text>
</comment>
<dbReference type="Pfam" id="PF02732">
    <property type="entry name" value="ERCC4"/>
    <property type="match status" value="1"/>
</dbReference>
<dbReference type="VEuPathDB" id="TriTrypDB:TcIL3000_8_6630"/>
<keyword evidence="10 13" id="KW-0233">DNA recombination</keyword>
<keyword evidence="12 13" id="KW-0539">Nucleus</keyword>
<dbReference type="Gene3D" id="1.10.150.670">
    <property type="entry name" value="Crossover junction endonuclease EME1, DNA-binding domain"/>
    <property type="match status" value="1"/>
</dbReference>
<evidence type="ECO:0000256" key="10">
    <source>
        <dbReference type="ARBA" id="ARBA00023172"/>
    </source>
</evidence>
<keyword evidence="4 13" id="KW-0540">Nuclease</keyword>
<dbReference type="CDD" id="cd20074">
    <property type="entry name" value="XPF_nuclease_Mus81"/>
    <property type="match status" value="1"/>
</dbReference>
<evidence type="ECO:0000256" key="13">
    <source>
        <dbReference type="RuleBase" id="RU369042"/>
    </source>
</evidence>
<keyword evidence="6 13" id="KW-0255">Endonuclease</keyword>
<keyword evidence="8 13" id="KW-0378">Hydrolase</keyword>
<evidence type="ECO:0000256" key="2">
    <source>
        <dbReference type="ARBA" id="ARBA00004123"/>
    </source>
</evidence>
<name>G0USS3_TRYCI</name>
<dbReference type="AlphaFoldDB" id="G0USS3"/>
<dbReference type="InterPro" id="IPR042530">
    <property type="entry name" value="EME1/EME2_C"/>
</dbReference>
<evidence type="ECO:0000313" key="16">
    <source>
        <dbReference type="EMBL" id="CCC92436.1"/>
    </source>
</evidence>
<evidence type="ECO:0000256" key="8">
    <source>
        <dbReference type="ARBA" id="ARBA00022801"/>
    </source>
</evidence>
<dbReference type="GO" id="GO:0046872">
    <property type="term" value="F:metal ion binding"/>
    <property type="evidence" value="ECO:0007669"/>
    <property type="project" value="UniProtKB-UniRule"/>
</dbReference>
<comment type="similarity">
    <text evidence="3 13">Belongs to the XPF family.</text>
</comment>
<comment type="subunit">
    <text evidence="13">Interacts with EME1.</text>
</comment>
<dbReference type="InterPro" id="IPR047416">
    <property type="entry name" value="XPF_nuclease_Mus81"/>
</dbReference>
<keyword evidence="11 13" id="KW-0234">DNA repair</keyword>
<dbReference type="GO" id="GO:0005634">
    <property type="term" value="C:nucleus"/>
    <property type="evidence" value="ECO:0007669"/>
    <property type="project" value="UniProtKB-SubCell"/>
</dbReference>
<evidence type="ECO:0000256" key="5">
    <source>
        <dbReference type="ARBA" id="ARBA00022723"/>
    </source>
</evidence>
<dbReference type="GO" id="GO:0000727">
    <property type="term" value="P:double-strand break repair via break-induced replication"/>
    <property type="evidence" value="ECO:0007669"/>
    <property type="project" value="UniProtKB-UniRule"/>
</dbReference>
<comment type="cofactor">
    <cofactor evidence="1 13">
        <name>Mg(2+)</name>
        <dbReference type="ChEBI" id="CHEBI:18420"/>
    </cofactor>
</comment>
<evidence type="ECO:0000256" key="6">
    <source>
        <dbReference type="ARBA" id="ARBA00022759"/>
    </source>
</evidence>
<dbReference type="InterPro" id="IPR033309">
    <property type="entry name" value="Mus81"/>
</dbReference>
<evidence type="ECO:0000256" key="1">
    <source>
        <dbReference type="ARBA" id="ARBA00001946"/>
    </source>
</evidence>
<proteinExistence type="inferred from homology"/>
<evidence type="ECO:0000256" key="9">
    <source>
        <dbReference type="ARBA" id="ARBA00022842"/>
    </source>
</evidence>
<gene>
    <name evidence="16" type="ORF">TCIL3000_8_6630</name>
</gene>
<dbReference type="GO" id="GO:0048257">
    <property type="term" value="F:3'-flap endonuclease activity"/>
    <property type="evidence" value="ECO:0007669"/>
    <property type="project" value="TreeGrafter"/>
</dbReference>
<protein>
    <recommendedName>
        <fullName evidence="13">Crossover junction endonuclease MUS81</fullName>
        <ecNumber evidence="13">3.1.22.-</ecNumber>
    </recommendedName>
</protein>
<dbReference type="GO" id="GO:0031573">
    <property type="term" value="P:mitotic intra-S DNA damage checkpoint signaling"/>
    <property type="evidence" value="ECO:0007669"/>
    <property type="project" value="TreeGrafter"/>
</dbReference>
<keyword evidence="5 13" id="KW-0479">Metal-binding</keyword>
<organism evidence="16">
    <name type="scientific">Trypanosoma congolense (strain IL3000)</name>
    <dbReference type="NCBI Taxonomy" id="1068625"/>
    <lineage>
        <taxon>Eukaryota</taxon>
        <taxon>Discoba</taxon>
        <taxon>Euglenozoa</taxon>
        <taxon>Kinetoplastea</taxon>
        <taxon>Metakinetoplastina</taxon>
        <taxon>Trypanosomatida</taxon>
        <taxon>Trypanosomatidae</taxon>
        <taxon>Trypanosoma</taxon>
        <taxon>Nannomonas</taxon>
    </lineage>
</organism>
<dbReference type="EMBL" id="HE575321">
    <property type="protein sequence ID" value="CCC92436.1"/>
    <property type="molecule type" value="Genomic_DNA"/>
</dbReference>
<dbReference type="EC" id="3.1.22.-" evidence="13"/>
<dbReference type="InterPro" id="IPR006166">
    <property type="entry name" value="ERCC4_domain"/>
</dbReference>